<dbReference type="FunCoup" id="E9GGH2">
    <property type="interactions" value="3"/>
</dbReference>
<comment type="similarity">
    <text evidence="2 13">Belongs to the integrin alpha chain family.</text>
</comment>
<keyword evidence="3 13" id="KW-0812">Transmembrane</keyword>
<evidence type="ECO:0000256" key="1">
    <source>
        <dbReference type="ARBA" id="ARBA00004479"/>
    </source>
</evidence>
<dbReference type="SUPFAM" id="SSF69318">
    <property type="entry name" value="Integrin alpha N-terminal domain"/>
    <property type="match status" value="1"/>
</dbReference>
<dbReference type="GO" id="GO:0098609">
    <property type="term" value="P:cell-cell adhesion"/>
    <property type="evidence" value="ECO:0000318"/>
    <property type="project" value="GO_Central"/>
</dbReference>
<dbReference type="GO" id="GO:0007157">
    <property type="term" value="P:heterophilic cell-cell adhesion via plasma membrane cell adhesion molecules"/>
    <property type="evidence" value="ECO:0007669"/>
    <property type="project" value="UniProtKB-ARBA"/>
</dbReference>
<keyword evidence="8 13" id="KW-0401">Integrin</keyword>
<proteinExistence type="inferred from homology"/>
<keyword evidence="9 13" id="KW-0472">Membrane</keyword>
<dbReference type="Pfam" id="PF01839">
    <property type="entry name" value="FG-GAP"/>
    <property type="match status" value="2"/>
</dbReference>
<evidence type="ECO:0000256" key="13">
    <source>
        <dbReference type="RuleBase" id="RU003762"/>
    </source>
</evidence>
<evidence type="ECO:0000256" key="14">
    <source>
        <dbReference type="SAM" id="MobiDB-lite"/>
    </source>
</evidence>
<accession>E9GGH2</accession>
<feature type="repeat" description="FG-GAP" evidence="12">
    <location>
        <begin position="433"/>
        <end position="491"/>
    </location>
</feature>
<dbReference type="GO" id="GO:0007229">
    <property type="term" value="P:integrin-mediated signaling pathway"/>
    <property type="evidence" value="ECO:0000318"/>
    <property type="project" value="GO_Central"/>
</dbReference>
<keyword evidence="4" id="KW-0732">Signal</keyword>
<dbReference type="GO" id="GO:0038023">
    <property type="term" value="F:signaling receptor activity"/>
    <property type="evidence" value="ECO:0000318"/>
    <property type="project" value="GO_Central"/>
</dbReference>
<dbReference type="GO" id="GO:0008305">
    <property type="term" value="C:integrin complex"/>
    <property type="evidence" value="ECO:0000318"/>
    <property type="project" value="GO_Central"/>
</dbReference>
<dbReference type="InParanoid" id="E9GGH2"/>
<dbReference type="InterPro" id="IPR028994">
    <property type="entry name" value="Integrin_alpha_N"/>
</dbReference>
<feature type="repeat" description="FG-GAP" evidence="12">
    <location>
        <begin position="368"/>
        <end position="431"/>
    </location>
</feature>
<comment type="subcellular location">
    <subcellularLocation>
        <location evidence="1 13">Membrane</location>
        <topology evidence="1 13">Single-pass type I membrane protein</topology>
    </subcellularLocation>
</comment>
<dbReference type="GO" id="GO:0009986">
    <property type="term" value="C:cell surface"/>
    <property type="evidence" value="ECO:0000318"/>
    <property type="project" value="GO_Central"/>
</dbReference>
<dbReference type="InterPro" id="IPR000413">
    <property type="entry name" value="Integrin_alpha"/>
</dbReference>
<reference evidence="16 17" key="1">
    <citation type="journal article" date="2011" name="Science">
        <title>The ecoresponsive genome of Daphnia pulex.</title>
        <authorList>
            <person name="Colbourne J.K."/>
            <person name="Pfrender M.E."/>
            <person name="Gilbert D."/>
            <person name="Thomas W.K."/>
            <person name="Tucker A."/>
            <person name="Oakley T.H."/>
            <person name="Tokishita S."/>
            <person name="Aerts A."/>
            <person name="Arnold G.J."/>
            <person name="Basu M.K."/>
            <person name="Bauer D.J."/>
            <person name="Caceres C.E."/>
            <person name="Carmel L."/>
            <person name="Casola C."/>
            <person name="Choi J.H."/>
            <person name="Detter J.C."/>
            <person name="Dong Q."/>
            <person name="Dusheyko S."/>
            <person name="Eads B.D."/>
            <person name="Frohlich T."/>
            <person name="Geiler-Samerotte K.A."/>
            <person name="Gerlach D."/>
            <person name="Hatcher P."/>
            <person name="Jogdeo S."/>
            <person name="Krijgsveld J."/>
            <person name="Kriventseva E.V."/>
            <person name="Kultz D."/>
            <person name="Laforsch C."/>
            <person name="Lindquist E."/>
            <person name="Lopez J."/>
            <person name="Manak J.R."/>
            <person name="Muller J."/>
            <person name="Pangilinan J."/>
            <person name="Patwardhan R.P."/>
            <person name="Pitluck S."/>
            <person name="Pritham E.J."/>
            <person name="Rechtsteiner A."/>
            <person name="Rho M."/>
            <person name="Rogozin I.B."/>
            <person name="Sakarya O."/>
            <person name="Salamov A."/>
            <person name="Schaack S."/>
            <person name="Shapiro H."/>
            <person name="Shiga Y."/>
            <person name="Skalitzky C."/>
            <person name="Smith Z."/>
            <person name="Souvorov A."/>
            <person name="Sung W."/>
            <person name="Tang Z."/>
            <person name="Tsuchiya D."/>
            <person name="Tu H."/>
            <person name="Vos H."/>
            <person name="Wang M."/>
            <person name="Wolf Y.I."/>
            <person name="Yamagata H."/>
            <person name="Yamada T."/>
            <person name="Ye Y."/>
            <person name="Shaw J.R."/>
            <person name="Andrews J."/>
            <person name="Crease T.J."/>
            <person name="Tang H."/>
            <person name="Lucas S.M."/>
            <person name="Robertson H.M."/>
            <person name="Bork P."/>
            <person name="Koonin E.V."/>
            <person name="Zdobnov E.M."/>
            <person name="Grigoriev I.V."/>
            <person name="Lynch M."/>
            <person name="Boore J.L."/>
        </authorList>
    </citation>
    <scope>NUCLEOTIDE SEQUENCE [LARGE SCALE GENOMIC DNA]</scope>
</reference>
<dbReference type="eggNOG" id="KOG3637">
    <property type="taxonomic scope" value="Eukaryota"/>
</dbReference>
<evidence type="ECO:0000313" key="16">
    <source>
        <dbReference type="EMBL" id="EFX81499.1"/>
    </source>
</evidence>
<dbReference type="OrthoDB" id="6362691at2759"/>
<evidence type="ECO:0000259" key="15">
    <source>
        <dbReference type="Pfam" id="PF20805"/>
    </source>
</evidence>
<feature type="repeat" description="FG-GAP" evidence="12">
    <location>
        <begin position="69"/>
        <end position="138"/>
    </location>
</feature>
<feature type="transmembrane region" description="Helical" evidence="13">
    <location>
        <begin position="958"/>
        <end position="981"/>
    </location>
</feature>
<feature type="compositionally biased region" description="Polar residues" evidence="14">
    <location>
        <begin position="1001"/>
        <end position="1021"/>
    </location>
</feature>
<dbReference type="PhylomeDB" id="E9GGH2"/>
<dbReference type="GO" id="GO:0031589">
    <property type="term" value="P:cell-substrate adhesion"/>
    <property type="evidence" value="ECO:0007669"/>
    <property type="project" value="UniProtKB-ARBA"/>
</dbReference>
<keyword evidence="7 13" id="KW-1133">Transmembrane helix</keyword>
<dbReference type="EMBL" id="GL732543">
    <property type="protein sequence ID" value="EFX81499.1"/>
    <property type="molecule type" value="Genomic_DNA"/>
</dbReference>
<dbReference type="Gene3D" id="1.20.5.930">
    <property type="entry name" value="Bicelle-embedded integrin alpha(iib) transmembrane segment"/>
    <property type="match status" value="1"/>
</dbReference>
<dbReference type="STRING" id="6669.E9GGH2"/>
<dbReference type="PRINTS" id="PR01185">
    <property type="entry name" value="INTEGRINA"/>
</dbReference>
<keyword evidence="11" id="KW-0325">Glycoprotein</keyword>
<dbReference type="SMART" id="SM00191">
    <property type="entry name" value="Int_alpha"/>
    <property type="match status" value="5"/>
</dbReference>
<feature type="region of interest" description="Disordered" evidence="14">
    <location>
        <begin position="996"/>
        <end position="1021"/>
    </location>
</feature>
<dbReference type="Pfam" id="PF20805">
    <property type="entry name" value="Integrin_A_Ig_2"/>
    <property type="match status" value="1"/>
</dbReference>
<dbReference type="Gene3D" id="2.60.40.1530">
    <property type="entry name" value="ntegrin, alpha v. Chain A, domain 4"/>
    <property type="match status" value="1"/>
</dbReference>
<keyword evidence="5" id="KW-0677">Repeat</keyword>
<dbReference type="AlphaFoldDB" id="E9GGH2"/>
<dbReference type="PANTHER" id="PTHR23220">
    <property type="entry name" value="INTEGRIN ALPHA"/>
    <property type="match status" value="1"/>
</dbReference>
<protein>
    <recommendedName>
        <fullName evidence="15">Integrin alpha second immunoglobulin-like domain-containing protein</fullName>
    </recommendedName>
</protein>
<keyword evidence="6 13" id="KW-0130">Cell adhesion</keyword>
<dbReference type="InterPro" id="IPR032695">
    <property type="entry name" value="Integrin_dom_sf"/>
</dbReference>
<gene>
    <name evidence="16" type="ORF">DAPPUDRAFT_303480</name>
</gene>
<dbReference type="OMA" id="ADNICKE"/>
<evidence type="ECO:0000256" key="7">
    <source>
        <dbReference type="ARBA" id="ARBA00022989"/>
    </source>
</evidence>
<evidence type="ECO:0000256" key="12">
    <source>
        <dbReference type="PROSITE-ProRule" id="PRU00803"/>
    </source>
</evidence>
<dbReference type="PANTHER" id="PTHR23220:SF83">
    <property type="entry name" value="INTEGRIN ALPHA-PS3-RELATED"/>
    <property type="match status" value="1"/>
</dbReference>
<evidence type="ECO:0000256" key="8">
    <source>
        <dbReference type="ARBA" id="ARBA00023037"/>
    </source>
</evidence>
<dbReference type="SUPFAM" id="SSF69179">
    <property type="entry name" value="Integrin domains"/>
    <property type="match status" value="1"/>
</dbReference>
<keyword evidence="10 13" id="KW-0675">Receptor</keyword>
<dbReference type="Gene3D" id="2.130.10.130">
    <property type="entry name" value="Integrin alpha, N-terminal"/>
    <property type="match status" value="1"/>
</dbReference>
<comment type="caution">
    <text evidence="13">Lacks conserved residue(s) required for the propagation of feature annotation.</text>
</comment>
<dbReference type="Gene3D" id="2.60.40.1510">
    <property type="entry name" value="ntegrin, alpha v. Chain A, domain 3"/>
    <property type="match status" value="1"/>
</dbReference>
<sequence>MAGFQEKRKKNYSAFTKGRKRCVSGATLGDFNSGSCKFSARLFLWVMVCFVVGLVSSFNIDTVHPLVYEDPAAGQNARESYFGYSLQFLFNQKDNAHNSAKWLLVGAPRANSTFPSHANLKEPGQVYRCLLGNPNRDQCQPLIVESEASQFNRDRLYKDRKDYGWLGGAMAVNNPSTGRVAVCGYRWSNSLSSTEHYMNGACYWNNHQVSENKDFVKVLPIVSKEQQVIGNDRNGTYNYAYGQSGFSVHMALKKDKIEEMIIGAPGVFKWTGAVIRVSDYSPDNPSGVPSRRKRQDTQDIIEFGDTLVTNSAKISVLEPNDYFGYSVHSGIFFNDGKLLYVSGAPRAAGMKGKVLLFDFFPGQDSQLNIRLELNGTQLGEYFGASVLAVDLTGDGKAELLVGAPQHSLQPELGDRTGDEGKVYFYLNRNDNLERSPALFGSKAKDARFGTTMASVGDINRDGFNDVVIGAPYENDKGAVYIYLGGMYDIHRHPETGYWQRIAAADFVFPLNNLKGFGISLVAADMDGNSYPGVGYNFHFDAEYVNQPRLILDIDEMKDTFCATCPVIDKTEKNYIEESAAFTSECGADNICKEDLEVEANFISNLKELVIGSKSTISFEVKLVNHGEPSYLTTLDIQLPSYTNLKRTPADLCQKPSFASSEELIYSCQLRVNPLKRAKTERMEFELDLMSVPSGGSDVLTVVVEARMNGVAAMGRQPLFNLTMPLRTAIDVEILGNSVEEQQTYQRSNETKVSAGLKDRIIFKHLYEVRNVLPSAAEVEIEILIPNSVFSTQGVTLPVVELPSISIDATQKGGLSNTVCRLDYNSGQSIDDIQRFREFINSSPTVKIQPPFKFGLVANRTAFIDCFNTPNANCVKYICSAFGPLSTESPIRISLTGTLLLQNIFSFMVNEDVFILSSAARVVIRQPANNVPQPYGHKPDVAIATTYFLPQGPPGTLAVASWIIVLAVLAGIILLSLMVVGLHKMGFFKRQRYPQDGGLMEETTTPGDGNSEGTDTEPQPNA</sequence>
<evidence type="ECO:0000256" key="3">
    <source>
        <dbReference type="ARBA" id="ARBA00022692"/>
    </source>
</evidence>
<feature type="transmembrane region" description="Helical" evidence="13">
    <location>
        <begin position="42"/>
        <end position="60"/>
    </location>
</feature>
<evidence type="ECO:0000256" key="4">
    <source>
        <dbReference type="ARBA" id="ARBA00022729"/>
    </source>
</evidence>
<evidence type="ECO:0000256" key="11">
    <source>
        <dbReference type="ARBA" id="ARBA00023180"/>
    </source>
</evidence>
<dbReference type="PROSITE" id="PS51470">
    <property type="entry name" value="FG_GAP"/>
    <property type="match status" value="3"/>
</dbReference>
<keyword evidence="17" id="KW-1185">Reference proteome</keyword>
<name>E9GGH2_DAPPU</name>
<dbReference type="InterPro" id="IPR013519">
    <property type="entry name" value="Int_alpha_beta-p"/>
</dbReference>
<evidence type="ECO:0000256" key="2">
    <source>
        <dbReference type="ARBA" id="ARBA00008054"/>
    </source>
</evidence>
<dbReference type="KEGG" id="dpx:DAPPUDRAFT_303480"/>
<dbReference type="InterPro" id="IPR013517">
    <property type="entry name" value="FG-GAP"/>
</dbReference>
<evidence type="ECO:0000256" key="6">
    <source>
        <dbReference type="ARBA" id="ARBA00022889"/>
    </source>
</evidence>
<dbReference type="HOGENOM" id="CLU_004111_5_0_1"/>
<evidence type="ECO:0000256" key="5">
    <source>
        <dbReference type="ARBA" id="ARBA00022737"/>
    </source>
</evidence>
<organism evidence="16 17">
    <name type="scientific">Daphnia pulex</name>
    <name type="common">Water flea</name>
    <dbReference type="NCBI Taxonomy" id="6669"/>
    <lineage>
        <taxon>Eukaryota</taxon>
        <taxon>Metazoa</taxon>
        <taxon>Ecdysozoa</taxon>
        <taxon>Arthropoda</taxon>
        <taxon>Crustacea</taxon>
        <taxon>Branchiopoda</taxon>
        <taxon>Diplostraca</taxon>
        <taxon>Cladocera</taxon>
        <taxon>Anomopoda</taxon>
        <taxon>Daphniidae</taxon>
        <taxon>Daphnia</taxon>
    </lineage>
</organism>
<dbReference type="InterPro" id="IPR048285">
    <property type="entry name" value="Integrin_alpha_Ig-like_2"/>
</dbReference>
<dbReference type="Proteomes" id="UP000000305">
    <property type="component" value="Unassembled WGS sequence"/>
</dbReference>
<feature type="domain" description="Integrin alpha second immunoglobulin-like" evidence="15">
    <location>
        <begin position="585"/>
        <end position="688"/>
    </location>
</feature>
<evidence type="ECO:0000256" key="10">
    <source>
        <dbReference type="ARBA" id="ARBA00023170"/>
    </source>
</evidence>
<evidence type="ECO:0000313" key="17">
    <source>
        <dbReference type="Proteomes" id="UP000000305"/>
    </source>
</evidence>
<evidence type="ECO:0000256" key="9">
    <source>
        <dbReference type="ARBA" id="ARBA00023136"/>
    </source>
</evidence>